<dbReference type="AlphaFoldDB" id="A0A9W4WS25"/>
<dbReference type="PROSITE" id="PS50004">
    <property type="entry name" value="C2"/>
    <property type="match status" value="1"/>
</dbReference>
<dbReference type="InterPro" id="IPR000008">
    <property type="entry name" value="C2_dom"/>
</dbReference>
<dbReference type="GO" id="GO:0031210">
    <property type="term" value="F:phosphatidylcholine binding"/>
    <property type="evidence" value="ECO:0007669"/>
    <property type="project" value="TreeGrafter"/>
</dbReference>
<evidence type="ECO:0000256" key="1">
    <source>
        <dbReference type="SAM" id="MobiDB-lite"/>
    </source>
</evidence>
<comment type="caution">
    <text evidence="3">The sequence shown here is derived from an EMBL/GenBank/DDBJ whole genome shotgun (WGS) entry which is preliminary data.</text>
</comment>
<keyword evidence="4" id="KW-1185">Reference proteome</keyword>
<dbReference type="SMART" id="SM00239">
    <property type="entry name" value="C2"/>
    <property type="match status" value="1"/>
</dbReference>
<feature type="domain" description="C2" evidence="2">
    <location>
        <begin position="88"/>
        <end position="211"/>
    </location>
</feature>
<proteinExistence type="predicted"/>
<dbReference type="GO" id="GO:0005544">
    <property type="term" value="F:calcium-dependent phospholipid binding"/>
    <property type="evidence" value="ECO:0007669"/>
    <property type="project" value="TreeGrafter"/>
</dbReference>
<dbReference type="PANTHER" id="PTHR45761">
    <property type="entry name" value="EXTENDED SYNAPTOTAGMIN-LIKE PROTEIN 2, ISOFORM C"/>
    <property type="match status" value="1"/>
</dbReference>
<evidence type="ECO:0000259" key="2">
    <source>
        <dbReference type="PROSITE" id="PS50004"/>
    </source>
</evidence>
<dbReference type="InterPro" id="IPR051634">
    <property type="entry name" value="Extended_Synaptotagmin"/>
</dbReference>
<dbReference type="SUPFAM" id="SSF49562">
    <property type="entry name" value="C2 domain (Calcium/lipid-binding domain, CaLB)"/>
    <property type="match status" value="1"/>
</dbReference>
<feature type="non-terminal residue" evidence="3">
    <location>
        <position position="1"/>
    </location>
</feature>
<name>A0A9W4WS25_9GLOM</name>
<reference evidence="3" key="1">
    <citation type="submission" date="2022-08" db="EMBL/GenBank/DDBJ databases">
        <authorList>
            <person name="Kallberg Y."/>
            <person name="Tangrot J."/>
            <person name="Rosling A."/>
        </authorList>
    </citation>
    <scope>NUCLEOTIDE SEQUENCE</scope>
    <source>
        <strain evidence="3">Wild A</strain>
    </source>
</reference>
<gene>
    <name evidence="3" type="ORF">FWILDA_LOCUS10623</name>
</gene>
<dbReference type="PANTHER" id="PTHR45761:SF9">
    <property type="entry name" value="EXTENDED SYNAPTOTAGMIN-1-LIKE"/>
    <property type="match status" value="1"/>
</dbReference>
<dbReference type="Proteomes" id="UP001153678">
    <property type="component" value="Unassembled WGS sequence"/>
</dbReference>
<dbReference type="Pfam" id="PF00168">
    <property type="entry name" value="C2"/>
    <property type="match status" value="1"/>
</dbReference>
<dbReference type="GO" id="GO:0005509">
    <property type="term" value="F:calcium ion binding"/>
    <property type="evidence" value="ECO:0007669"/>
    <property type="project" value="TreeGrafter"/>
</dbReference>
<dbReference type="GO" id="GO:0035091">
    <property type="term" value="F:phosphatidylinositol binding"/>
    <property type="evidence" value="ECO:0007669"/>
    <property type="project" value="TreeGrafter"/>
</dbReference>
<dbReference type="GO" id="GO:0005789">
    <property type="term" value="C:endoplasmic reticulum membrane"/>
    <property type="evidence" value="ECO:0007669"/>
    <property type="project" value="TreeGrafter"/>
</dbReference>
<dbReference type="InterPro" id="IPR055854">
    <property type="entry name" value="DUF7431"/>
</dbReference>
<sequence>LTPKFPNPKYVSLHLSESNNYNPMFLNQRYKQIKLEYVRCSCNKHKPCAICNEKSTKISIHDDIECIYFNPYISKNLQQIDLDGQWLDEGALQDTAKKYFGIARINLIGAKNFISTDMWLDNGIPDSYVKIISVFTGVEYDKTRVVYKSIKPVWKQVFYIPINDLNDQFFLLEVYNSNAFSKHKLLGYYVLDIMDFMEVRDGTIKGKHLDLKCDLTLNGSSSGKLHFTADFYSFFEYKSESTTPISKSTITINHLYLLINYQRQDDKIVKKLHVDVWCSSLITAFLKALLWTHMREWNTVYTKTETYLSKTVNNSENEERLYILANKFVIEYFKISKWESENQKISLGVNASDSTKKFGSPQKSDGSIKLEEKVFKHIDISSDNIIPQSAWETFLYLTDSLPEGNQKYEKAKAYLSTEIKDNKLEEELLACTDHIVIEQVEHATKKVVKEKAKKVVVIETMKESVTVEEVDKVTKTQNGSFAIPEKITEDHGTTKDGDHLDDTESNEKPFPEPVNEEPNKHSELSTEQQIIQQLKLNHGLFLNEYDIKPSKKAIFKGDGKLNISPYNEQPIVYTNINDADSTMNLLNYDSDKNDFSKGLQPSDACINFSIAEITYNANLLESFENDDENLNELFGHLFARKVLVGGKLFIKGFRSATPTQIDIVKFYLSCVYNLAKYYNTFSPLNNFSVFHFLSIETLDGKKLDTHVKLADWMRDLYQNNKFDIISYDNLILISQLKHNELSDINFRAPIEKQPGVANFKEKLSFEAWSGNVMDGSLLRRIKDIPQCLVVNKSYKLETSKKFAVNFVKIPNIELSNKSYLEVIKPTTKLEKELIINNIISIKDLSLFSFIDKMIESDDDSIYDEYSFLVKLEKYEILMNRDHVKPSIEFVQAINDAFESTKSFKALQGVFEEYGHFFAQKIILGRIFKRNIPNATSGKIDLKSPVVESLEPYLNNVPYLLNQQGKIIEKNELLNLIQDLNDLEIIELDDIIPLYKILDEQQQRKIDIILNSNHD</sequence>
<dbReference type="Pfam" id="PF24209">
    <property type="entry name" value="DUF7431"/>
    <property type="match status" value="1"/>
</dbReference>
<protein>
    <submittedName>
        <fullName evidence="3">14265_t:CDS:1</fullName>
    </submittedName>
</protein>
<dbReference type="GO" id="GO:0008429">
    <property type="term" value="F:phosphatidylethanolamine binding"/>
    <property type="evidence" value="ECO:0007669"/>
    <property type="project" value="TreeGrafter"/>
</dbReference>
<dbReference type="CDD" id="cd00030">
    <property type="entry name" value="C2"/>
    <property type="match status" value="1"/>
</dbReference>
<dbReference type="EMBL" id="CAMKVN010002761">
    <property type="protein sequence ID" value="CAI2182524.1"/>
    <property type="molecule type" value="Genomic_DNA"/>
</dbReference>
<dbReference type="OrthoDB" id="419768at2759"/>
<dbReference type="Gene3D" id="2.60.40.150">
    <property type="entry name" value="C2 domain"/>
    <property type="match status" value="1"/>
</dbReference>
<feature type="region of interest" description="Disordered" evidence="1">
    <location>
        <begin position="485"/>
        <end position="525"/>
    </location>
</feature>
<organism evidence="3 4">
    <name type="scientific">Funneliformis geosporum</name>
    <dbReference type="NCBI Taxonomy" id="1117311"/>
    <lineage>
        <taxon>Eukaryota</taxon>
        <taxon>Fungi</taxon>
        <taxon>Fungi incertae sedis</taxon>
        <taxon>Mucoromycota</taxon>
        <taxon>Glomeromycotina</taxon>
        <taxon>Glomeromycetes</taxon>
        <taxon>Glomerales</taxon>
        <taxon>Glomeraceae</taxon>
        <taxon>Funneliformis</taxon>
    </lineage>
</organism>
<dbReference type="InterPro" id="IPR035892">
    <property type="entry name" value="C2_domain_sf"/>
</dbReference>
<evidence type="ECO:0000313" key="4">
    <source>
        <dbReference type="Proteomes" id="UP001153678"/>
    </source>
</evidence>
<feature type="compositionally biased region" description="Basic and acidic residues" evidence="1">
    <location>
        <begin position="486"/>
        <end position="510"/>
    </location>
</feature>
<accession>A0A9W4WS25</accession>
<evidence type="ECO:0000313" key="3">
    <source>
        <dbReference type="EMBL" id="CAI2182524.1"/>
    </source>
</evidence>